<proteinExistence type="predicted"/>
<evidence type="ECO:0000313" key="3">
    <source>
        <dbReference type="Proteomes" id="UP000245207"/>
    </source>
</evidence>
<keyword evidence="1" id="KW-0472">Membrane</keyword>
<keyword evidence="1" id="KW-1133">Transmembrane helix</keyword>
<dbReference type="AlphaFoldDB" id="A0A2U1MEK6"/>
<organism evidence="2 3">
    <name type="scientific">Artemisia annua</name>
    <name type="common">Sweet wormwood</name>
    <dbReference type="NCBI Taxonomy" id="35608"/>
    <lineage>
        <taxon>Eukaryota</taxon>
        <taxon>Viridiplantae</taxon>
        <taxon>Streptophyta</taxon>
        <taxon>Embryophyta</taxon>
        <taxon>Tracheophyta</taxon>
        <taxon>Spermatophyta</taxon>
        <taxon>Magnoliopsida</taxon>
        <taxon>eudicotyledons</taxon>
        <taxon>Gunneridae</taxon>
        <taxon>Pentapetalae</taxon>
        <taxon>asterids</taxon>
        <taxon>campanulids</taxon>
        <taxon>Asterales</taxon>
        <taxon>Asteraceae</taxon>
        <taxon>Asteroideae</taxon>
        <taxon>Anthemideae</taxon>
        <taxon>Artemisiinae</taxon>
        <taxon>Artemisia</taxon>
    </lineage>
</organism>
<evidence type="ECO:0000256" key="1">
    <source>
        <dbReference type="SAM" id="Phobius"/>
    </source>
</evidence>
<keyword evidence="3" id="KW-1185">Reference proteome</keyword>
<sequence>MCLISENPISDFNFLNRKVKLSETITHLEVNNSNVYAARNDHKRNSKYPKHSRIIPSQSCLLRVLSNATSNIKIKPCGRRHADRHPVKFLEATSRAFQGVYSSHVQTLISSDDTGLRPIYGEGNGVGDEAGYIVGMSTCYPEPGSIKIANGEILTFGIHEESKVTIVFWGAAEFGLAIFASVVVVIREKSTGKKDTSLLHLEWLISPIFDNWNAT</sequence>
<reference evidence="2 3" key="1">
    <citation type="journal article" date="2018" name="Mol. Plant">
        <title>The genome of Artemisia annua provides insight into the evolution of Asteraceae family and artemisinin biosynthesis.</title>
        <authorList>
            <person name="Shen Q."/>
            <person name="Zhang L."/>
            <person name="Liao Z."/>
            <person name="Wang S."/>
            <person name="Yan T."/>
            <person name="Shi P."/>
            <person name="Liu M."/>
            <person name="Fu X."/>
            <person name="Pan Q."/>
            <person name="Wang Y."/>
            <person name="Lv Z."/>
            <person name="Lu X."/>
            <person name="Zhang F."/>
            <person name="Jiang W."/>
            <person name="Ma Y."/>
            <person name="Chen M."/>
            <person name="Hao X."/>
            <person name="Li L."/>
            <person name="Tang Y."/>
            <person name="Lv G."/>
            <person name="Zhou Y."/>
            <person name="Sun X."/>
            <person name="Brodelius P.E."/>
            <person name="Rose J.K.C."/>
            <person name="Tang K."/>
        </authorList>
    </citation>
    <scope>NUCLEOTIDE SEQUENCE [LARGE SCALE GENOMIC DNA]</scope>
    <source>
        <strain evidence="3">cv. Huhao1</strain>
        <tissue evidence="2">Leaf</tissue>
    </source>
</reference>
<name>A0A2U1MEK6_ARTAN</name>
<dbReference type="Proteomes" id="UP000245207">
    <property type="component" value="Unassembled WGS sequence"/>
</dbReference>
<dbReference type="Pfam" id="PF07712">
    <property type="entry name" value="SURNod19"/>
    <property type="match status" value="1"/>
</dbReference>
<evidence type="ECO:0000313" key="2">
    <source>
        <dbReference type="EMBL" id="PWA59674.1"/>
    </source>
</evidence>
<dbReference type="InterPro" id="IPR011692">
    <property type="entry name" value="Stress_up-reg_Nod19"/>
</dbReference>
<dbReference type="STRING" id="35608.A0A2U1MEK6"/>
<dbReference type="PANTHER" id="PTHR33390:SF1">
    <property type="entry name" value="STRESS UP-REGULATED NOD 19 PROTEIN"/>
    <property type="match status" value="1"/>
</dbReference>
<dbReference type="EMBL" id="PKPP01005561">
    <property type="protein sequence ID" value="PWA59674.1"/>
    <property type="molecule type" value="Genomic_DNA"/>
</dbReference>
<dbReference type="PANTHER" id="PTHR33390">
    <property type="entry name" value="STRESS UP-REGULATED NOD 19 PROTEIN"/>
    <property type="match status" value="1"/>
</dbReference>
<protein>
    <submittedName>
        <fullName evidence="2">Stress up-regulated Nod 19</fullName>
    </submittedName>
</protein>
<keyword evidence="1" id="KW-0812">Transmembrane</keyword>
<comment type="caution">
    <text evidence="2">The sequence shown here is derived from an EMBL/GenBank/DDBJ whole genome shotgun (WGS) entry which is preliminary data.</text>
</comment>
<accession>A0A2U1MEK6</accession>
<feature type="transmembrane region" description="Helical" evidence="1">
    <location>
        <begin position="166"/>
        <end position="186"/>
    </location>
</feature>
<gene>
    <name evidence="2" type="ORF">CTI12_AA390630</name>
</gene>
<dbReference type="OrthoDB" id="1923469at2759"/>